<dbReference type="Pfam" id="PF01548">
    <property type="entry name" value="DEDD_Tnp_IS110"/>
    <property type="match status" value="1"/>
</dbReference>
<dbReference type="RefSeq" id="WP_120641024.1">
    <property type="nucleotide sequence ID" value="NZ_RAQU01000313.1"/>
</dbReference>
<evidence type="ECO:0000313" key="3">
    <source>
        <dbReference type="EMBL" id="RKK01229.1"/>
    </source>
</evidence>
<dbReference type="InParanoid" id="A0A3A9JQI8"/>
<dbReference type="Proteomes" id="UP000274097">
    <property type="component" value="Unassembled WGS sequence"/>
</dbReference>
<dbReference type="Proteomes" id="UP000278036">
    <property type="component" value="Unassembled WGS sequence"/>
</dbReference>
<evidence type="ECO:0000259" key="2">
    <source>
        <dbReference type="Pfam" id="PF02371"/>
    </source>
</evidence>
<evidence type="ECO:0000313" key="5">
    <source>
        <dbReference type="Proteomes" id="UP000274097"/>
    </source>
</evidence>
<comment type="caution">
    <text evidence="3">The sequence shown here is derived from an EMBL/GenBank/DDBJ whole genome shotgun (WGS) entry which is preliminary data.</text>
</comment>
<feature type="domain" description="Transposase IS116/IS110/IS902 C-terminal" evidence="2">
    <location>
        <begin position="207"/>
        <end position="283"/>
    </location>
</feature>
<dbReference type="PANTHER" id="PTHR33055">
    <property type="entry name" value="TRANSPOSASE FOR INSERTION SEQUENCE ELEMENT IS1111A"/>
    <property type="match status" value="1"/>
</dbReference>
<proteinExistence type="predicted"/>
<evidence type="ECO:0000259" key="1">
    <source>
        <dbReference type="Pfam" id="PF01548"/>
    </source>
</evidence>
<keyword evidence="5" id="KW-1185">Reference proteome</keyword>
<dbReference type="InterPro" id="IPR047650">
    <property type="entry name" value="Transpos_IS110"/>
</dbReference>
<dbReference type="InterPro" id="IPR002525">
    <property type="entry name" value="Transp_IS110-like_N"/>
</dbReference>
<dbReference type="GO" id="GO:0004803">
    <property type="term" value="F:transposase activity"/>
    <property type="evidence" value="ECO:0007669"/>
    <property type="project" value="InterPro"/>
</dbReference>
<name>A0A3A9JQI8_9PROT</name>
<dbReference type="PANTHER" id="PTHR33055:SF3">
    <property type="entry name" value="PUTATIVE TRANSPOSASE FOR IS117-RELATED"/>
    <property type="match status" value="1"/>
</dbReference>
<sequence length="306" mass="33129">MTHCAGIDISLETSSICIVDAEGAIQREFKVESEPEAMAAVLVGSGFAFSRIGLEAGRLSQWLHAGLAMAGLPVVLLETRQLRATTKVMPVKTDRNDARAMAQVVRTGWYKAVHVKSELSQELGRKLVVAKLRDLDNGIRGLLRGFGLKVGQVSEAAFPTRVRELTDGHAGLEALIGPLLQARDAARTERERLHRLVLAAIREDDVCRRLTTVPGIGPVTALTFCSAVDDPARFSRSRAVGVHSGLTPRRYQSGETDRVGHISKQGDSLARQALYKAAMDLLQKGGGFLLRQGELHDAAETVHEGI</sequence>
<dbReference type="OrthoDB" id="5289737at2"/>
<organism evidence="3 6">
    <name type="scientific">Teichococcus wenyumeiae</name>
    <dbReference type="NCBI Taxonomy" id="2478470"/>
    <lineage>
        <taxon>Bacteria</taxon>
        <taxon>Pseudomonadati</taxon>
        <taxon>Pseudomonadota</taxon>
        <taxon>Alphaproteobacteria</taxon>
        <taxon>Acetobacterales</taxon>
        <taxon>Roseomonadaceae</taxon>
        <taxon>Roseomonas</taxon>
    </lineage>
</organism>
<evidence type="ECO:0000313" key="6">
    <source>
        <dbReference type="Proteomes" id="UP000278036"/>
    </source>
</evidence>
<feature type="domain" description="Transposase IS110-like N-terminal" evidence="1">
    <location>
        <begin position="5"/>
        <end position="131"/>
    </location>
</feature>
<evidence type="ECO:0000313" key="4">
    <source>
        <dbReference type="EMBL" id="RMI19699.1"/>
    </source>
</evidence>
<dbReference type="NCBIfam" id="NF033542">
    <property type="entry name" value="transpos_IS110"/>
    <property type="match status" value="1"/>
</dbReference>
<dbReference type="Pfam" id="PF02371">
    <property type="entry name" value="Transposase_20"/>
    <property type="match status" value="1"/>
</dbReference>
<dbReference type="EMBL" id="RAQU01000313">
    <property type="protein sequence ID" value="RKK01229.1"/>
    <property type="molecule type" value="Genomic_DNA"/>
</dbReference>
<dbReference type="GO" id="GO:0006313">
    <property type="term" value="P:DNA transposition"/>
    <property type="evidence" value="ECO:0007669"/>
    <property type="project" value="InterPro"/>
</dbReference>
<accession>A0A3A9JQI8</accession>
<dbReference type="GO" id="GO:0003677">
    <property type="term" value="F:DNA binding"/>
    <property type="evidence" value="ECO:0007669"/>
    <property type="project" value="InterPro"/>
</dbReference>
<dbReference type="EMBL" id="RFLX01000016">
    <property type="protein sequence ID" value="RMI19699.1"/>
    <property type="molecule type" value="Genomic_DNA"/>
</dbReference>
<feature type="non-terminal residue" evidence="3">
    <location>
        <position position="306"/>
    </location>
</feature>
<protein>
    <submittedName>
        <fullName evidence="3">IS110 family transposase</fullName>
    </submittedName>
</protein>
<dbReference type="AlphaFoldDB" id="A0A3A9JQI8"/>
<dbReference type="InterPro" id="IPR003346">
    <property type="entry name" value="Transposase_20"/>
</dbReference>
<gene>
    <name evidence="3" type="ORF">D6Z83_26090</name>
    <name evidence="4" type="ORF">EBE87_18760</name>
</gene>
<reference evidence="3 6" key="1">
    <citation type="submission" date="2018-09" db="EMBL/GenBank/DDBJ databases">
        <title>Roseomonas sp. nov., isolated from feces of Tibetan antelopes in the Qinghai-Tibet plateau, China.</title>
        <authorList>
            <person name="Tian Z."/>
        </authorList>
    </citation>
    <scope>NUCLEOTIDE SEQUENCE [LARGE SCALE GENOMIC DNA]</scope>
    <source>
        <strain evidence="4 5">Z23</strain>
        <strain evidence="3 6">Z24</strain>
    </source>
</reference>